<gene>
    <name evidence="3" type="ORF">AB0I59_37135</name>
</gene>
<comment type="similarity">
    <text evidence="1">Belongs to the AHA1 family.</text>
</comment>
<comment type="caution">
    <text evidence="3">The sequence shown here is derived from an EMBL/GenBank/DDBJ whole genome shotgun (WGS) entry which is preliminary data.</text>
</comment>
<name>A0ABV3GRJ5_MICGL</name>
<dbReference type="Gene3D" id="3.30.530.20">
    <property type="match status" value="1"/>
</dbReference>
<dbReference type="RefSeq" id="WP_061254728.1">
    <property type="nucleotide sequence ID" value="NZ_JBFALK010000028.1"/>
</dbReference>
<dbReference type="InterPro" id="IPR013538">
    <property type="entry name" value="ASHA1/2-like_C"/>
</dbReference>
<dbReference type="Pfam" id="PF08327">
    <property type="entry name" value="AHSA1"/>
    <property type="match status" value="1"/>
</dbReference>
<dbReference type="EMBL" id="JBFALK010000028">
    <property type="protein sequence ID" value="MEV0974252.1"/>
    <property type="molecule type" value="Genomic_DNA"/>
</dbReference>
<dbReference type="CDD" id="cd08899">
    <property type="entry name" value="SRPBCC_CalC_Aha1-like_6"/>
    <property type="match status" value="1"/>
</dbReference>
<organism evidence="3 4">
    <name type="scientific">Microtetraspora glauca</name>
    <dbReference type="NCBI Taxonomy" id="1996"/>
    <lineage>
        <taxon>Bacteria</taxon>
        <taxon>Bacillati</taxon>
        <taxon>Actinomycetota</taxon>
        <taxon>Actinomycetes</taxon>
        <taxon>Streptosporangiales</taxon>
        <taxon>Streptosporangiaceae</taxon>
        <taxon>Microtetraspora</taxon>
    </lineage>
</organism>
<protein>
    <submittedName>
        <fullName evidence="3">SRPBCC family protein</fullName>
    </submittedName>
</protein>
<proteinExistence type="inferred from homology"/>
<keyword evidence="4" id="KW-1185">Reference proteome</keyword>
<dbReference type="Proteomes" id="UP001551675">
    <property type="component" value="Unassembled WGS sequence"/>
</dbReference>
<evidence type="ECO:0000259" key="2">
    <source>
        <dbReference type="Pfam" id="PF08327"/>
    </source>
</evidence>
<evidence type="ECO:0000313" key="4">
    <source>
        <dbReference type="Proteomes" id="UP001551675"/>
    </source>
</evidence>
<dbReference type="SUPFAM" id="SSF55961">
    <property type="entry name" value="Bet v1-like"/>
    <property type="match status" value="1"/>
</dbReference>
<evidence type="ECO:0000256" key="1">
    <source>
        <dbReference type="ARBA" id="ARBA00006817"/>
    </source>
</evidence>
<sequence length="174" mass="19859">MRNTGGITMTDYGSVSTTGDTCTLYFERRLPHPVERVWRAISEPKHLIEWLAEVEIELRPGGRVTLRWLGTDEHGKQTGQPLAHGVISDFKPPHVLQFDTDVHGTLRWELEGDGSGCLLVFNAIGDYGDQLTKILAGWHAHLDFLADSLEGRVVDWPNWPRTRWEVLHGYYRSR</sequence>
<feature type="domain" description="Activator of Hsp90 ATPase homologue 1/2-like C-terminal" evidence="2">
    <location>
        <begin position="32"/>
        <end position="149"/>
    </location>
</feature>
<dbReference type="InterPro" id="IPR023393">
    <property type="entry name" value="START-like_dom_sf"/>
</dbReference>
<accession>A0ABV3GRJ5</accession>
<evidence type="ECO:0000313" key="3">
    <source>
        <dbReference type="EMBL" id="MEV0974252.1"/>
    </source>
</evidence>
<reference evidence="3 4" key="1">
    <citation type="submission" date="2024-06" db="EMBL/GenBank/DDBJ databases">
        <title>The Natural Products Discovery Center: Release of the First 8490 Sequenced Strains for Exploring Actinobacteria Biosynthetic Diversity.</title>
        <authorList>
            <person name="Kalkreuter E."/>
            <person name="Kautsar S.A."/>
            <person name="Yang D."/>
            <person name="Bader C.D."/>
            <person name="Teijaro C.N."/>
            <person name="Fluegel L."/>
            <person name="Davis C.M."/>
            <person name="Simpson J.R."/>
            <person name="Lauterbach L."/>
            <person name="Steele A.D."/>
            <person name="Gui C."/>
            <person name="Meng S."/>
            <person name="Li G."/>
            <person name="Viehrig K."/>
            <person name="Ye F."/>
            <person name="Su P."/>
            <person name="Kiefer A.F."/>
            <person name="Nichols A."/>
            <person name="Cepeda A.J."/>
            <person name="Yan W."/>
            <person name="Fan B."/>
            <person name="Jiang Y."/>
            <person name="Adhikari A."/>
            <person name="Zheng C.-J."/>
            <person name="Schuster L."/>
            <person name="Cowan T.M."/>
            <person name="Smanski M.J."/>
            <person name="Chevrette M.G."/>
            <person name="De Carvalho L.P.S."/>
            <person name="Shen B."/>
        </authorList>
    </citation>
    <scope>NUCLEOTIDE SEQUENCE [LARGE SCALE GENOMIC DNA]</scope>
    <source>
        <strain evidence="3 4">NPDC050100</strain>
    </source>
</reference>